<dbReference type="EMBL" id="KK107238">
    <property type="protein sequence ID" value="EZA54734.1"/>
    <property type="molecule type" value="Genomic_DNA"/>
</dbReference>
<organism evidence="1 2">
    <name type="scientific">Ooceraea biroi</name>
    <name type="common">Clonal raider ant</name>
    <name type="synonym">Cerapachys biroi</name>
    <dbReference type="NCBI Taxonomy" id="2015173"/>
    <lineage>
        <taxon>Eukaryota</taxon>
        <taxon>Metazoa</taxon>
        <taxon>Ecdysozoa</taxon>
        <taxon>Arthropoda</taxon>
        <taxon>Hexapoda</taxon>
        <taxon>Insecta</taxon>
        <taxon>Pterygota</taxon>
        <taxon>Neoptera</taxon>
        <taxon>Endopterygota</taxon>
        <taxon>Hymenoptera</taxon>
        <taxon>Apocrita</taxon>
        <taxon>Aculeata</taxon>
        <taxon>Formicoidea</taxon>
        <taxon>Formicidae</taxon>
        <taxon>Dorylinae</taxon>
        <taxon>Ooceraea</taxon>
    </lineage>
</organism>
<protein>
    <submittedName>
        <fullName evidence="1">Uncharacterized protein</fullName>
    </submittedName>
</protein>
<reference evidence="1 2" key="1">
    <citation type="journal article" date="2014" name="Curr. Biol.">
        <title>The genome of the clonal raider ant Cerapachys biroi.</title>
        <authorList>
            <person name="Oxley P.R."/>
            <person name="Ji L."/>
            <person name="Fetter-Pruneda I."/>
            <person name="McKenzie S.K."/>
            <person name="Li C."/>
            <person name="Hu H."/>
            <person name="Zhang G."/>
            <person name="Kronauer D.J."/>
        </authorList>
    </citation>
    <scope>NUCLEOTIDE SEQUENCE [LARGE SCALE GENOMIC DNA]</scope>
</reference>
<name>A0A026WI05_OOCBI</name>
<dbReference type="Proteomes" id="UP000053097">
    <property type="component" value="Unassembled WGS sequence"/>
</dbReference>
<proteinExistence type="predicted"/>
<keyword evidence="2" id="KW-1185">Reference proteome</keyword>
<dbReference type="AlphaFoldDB" id="A0A026WI05"/>
<accession>A0A026WI05</accession>
<evidence type="ECO:0000313" key="2">
    <source>
        <dbReference type="Proteomes" id="UP000053097"/>
    </source>
</evidence>
<evidence type="ECO:0000313" key="1">
    <source>
        <dbReference type="EMBL" id="EZA54734.1"/>
    </source>
</evidence>
<sequence length="67" mass="7622">MKDNKEELWRLPMSRGIRMAQKVDQFSVICTRWLVGRARRSDLVKKGPPADPVDSLLFCQTSDASVS</sequence>
<gene>
    <name evidence="1" type="ORF">X777_05019</name>
</gene>